<dbReference type="SUPFAM" id="SSF53697">
    <property type="entry name" value="SIS domain"/>
    <property type="match status" value="1"/>
</dbReference>
<dbReference type="PROSITE" id="PS51071">
    <property type="entry name" value="HTH_RPIR"/>
    <property type="match status" value="1"/>
</dbReference>
<accession>A0A2T0LGK9</accession>
<dbReference type="AlphaFoldDB" id="A0A2T0LGK9"/>
<dbReference type="PROSITE" id="PS51464">
    <property type="entry name" value="SIS"/>
    <property type="match status" value="1"/>
</dbReference>
<dbReference type="PANTHER" id="PTHR30514:SF18">
    <property type="entry name" value="RPIR-FAMILY TRANSCRIPTIONAL REGULATOR"/>
    <property type="match status" value="1"/>
</dbReference>
<dbReference type="InterPro" id="IPR036388">
    <property type="entry name" value="WH-like_DNA-bd_sf"/>
</dbReference>
<dbReference type="Gene3D" id="1.10.10.10">
    <property type="entry name" value="Winged helix-like DNA-binding domain superfamily/Winged helix DNA-binding domain"/>
    <property type="match status" value="1"/>
</dbReference>
<dbReference type="CDD" id="cd05013">
    <property type="entry name" value="SIS_RpiR"/>
    <property type="match status" value="1"/>
</dbReference>
<evidence type="ECO:0000313" key="6">
    <source>
        <dbReference type="EMBL" id="PRX41440.1"/>
    </source>
</evidence>
<dbReference type="InterPro" id="IPR000281">
    <property type="entry name" value="HTH_RpiR"/>
</dbReference>
<organism evidence="6 7">
    <name type="scientific">Planifilum fimeticola</name>
    <dbReference type="NCBI Taxonomy" id="201975"/>
    <lineage>
        <taxon>Bacteria</taxon>
        <taxon>Bacillati</taxon>
        <taxon>Bacillota</taxon>
        <taxon>Bacilli</taxon>
        <taxon>Bacillales</taxon>
        <taxon>Thermoactinomycetaceae</taxon>
        <taxon>Planifilum</taxon>
    </lineage>
</organism>
<evidence type="ECO:0000313" key="7">
    <source>
        <dbReference type="Proteomes" id="UP000237797"/>
    </source>
</evidence>
<dbReference type="GO" id="GO:0003700">
    <property type="term" value="F:DNA-binding transcription factor activity"/>
    <property type="evidence" value="ECO:0007669"/>
    <property type="project" value="InterPro"/>
</dbReference>
<feature type="domain" description="HTH rpiR-type" evidence="4">
    <location>
        <begin position="1"/>
        <end position="76"/>
    </location>
</feature>
<reference evidence="6 7" key="1">
    <citation type="submission" date="2018-03" db="EMBL/GenBank/DDBJ databases">
        <title>Genomic Encyclopedia of Archaeal and Bacterial Type Strains, Phase II (KMG-II): from individual species to whole genera.</title>
        <authorList>
            <person name="Goeker M."/>
        </authorList>
    </citation>
    <scope>NUCLEOTIDE SEQUENCE [LARGE SCALE GENOMIC DNA]</scope>
    <source>
        <strain evidence="6 7">DSM 44946</strain>
    </source>
</reference>
<evidence type="ECO:0000259" key="4">
    <source>
        <dbReference type="PROSITE" id="PS51071"/>
    </source>
</evidence>
<dbReference type="Pfam" id="PF01380">
    <property type="entry name" value="SIS"/>
    <property type="match status" value="1"/>
</dbReference>
<dbReference type="Proteomes" id="UP000237797">
    <property type="component" value="Unassembled WGS sequence"/>
</dbReference>
<evidence type="ECO:0000256" key="3">
    <source>
        <dbReference type="ARBA" id="ARBA00023163"/>
    </source>
</evidence>
<keyword evidence="2" id="KW-0238">DNA-binding</keyword>
<feature type="domain" description="SIS" evidence="5">
    <location>
        <begin position="123"/>
        <end position="260"/>
    </location>
</feature>
<dbReference type="SUPFAM" id="SSF46689">
    <property type="entry name" value="Homeodomain-like"/>
    <property type="match status" value="1"/>
</dbReference>
<dbReference type="InterPro" id="IPR047640">
    <property type="entry name" value="RpiR-like"/>
</dbReference>
<gene>
    <name evidence="6" type="ORF">CLV97_10650</name>
</gene>
<dbReference type="PANTHER" id="PTHR30514">
    <property type="entry name" value="GLUCOKINASE"/>
    <property type="match status" value="1"/>
</dbReference>
<dbReference type="Pfam" id="PF01418">
    <property type="entry name" value="HTH_6"/>
    <property type="match status" value="1"/>
</dbReference>
<protein>
    <submittedName>
        <fullName evidence="6">RpiR family transcriptional regulator</fullName>
    </submittedName>
</protein>
<dbReference type="InterPro" id="IPR035472">
    <property type="entry name" value="RpiR-like_SIS"/>
</dbReference>
<dbReference type="EMBL" id="PVNE01000006">
    <property type="protein sequence ID" value="PRX41440.1"/>
    <property type="molecule type" value="Genomic_DNA"/>
</dbReference>
<dbReference type="InterPro" id="IPR001347">
    <property type="entry name" value="SIS_dom"/>
</dbReference>
<dbReference type="InterPro" id="IPR046348">
    <property type="entry name" value="SIS_dom_sf"/>
</dbReference>
<dbReference type="GO" id="GO:0097367">
    <property type="term" value="F:carbohydrate derivative binding"/>
    <property type="evidence" value="ECO:0007669"/>
    <property type="project" value="InterPro"/>
</dbReference>
<dbReference type="InterPro" id="IPR009057">
    <property type="entry name" value="Homeodomain-like_sf"/>
</dbReference>
<evidence type="ECO:0000259" key="5">
    <source>
        <dbReference type="PROSITE" id="PS51464"/>
    </source>
</evidence>
<keyword evidence="3" id="KW-0804">Transcription</keyword>
<proteinExistence type="predicted"/>
<comment type="caution">
    <text evidence="6">The sequence shown here is derived from an EMBL/GenBank/DDBJ whole genome shotgun (WGS) entry which is preliminary data.</text>
</comment>
<dbReference type="GO" id="GO:1901135">
    <property type="term" value="P:carbohydrate derivative metabolic process"/>
    <property type="evidence" value="ECO:0007669"/>
    <property type="project" value="InterPro"/>
</dbReference>
<evidence type="ECO:0000256" key="2">
    <source>
        <dbReference type="ARBA" id="ARBA00023125"/>
    </source>
</evidence>
<keyword evidence="7" id="KW-1185">Reference proteome</keyword>
<sequence>MLEERIRSRFHQLTNGQKRVAKYLLDHPEELVVRSAADIGNAAGVSETTVIRFCHALHYSGYAELQKQIRQGLIQPKSGLEKYRASKQDLATQPHFYAQVMRKDLSNLERAIAQIREKDLDVAARRIAEAGRVVVVGMRTSYAAAHWLSFILNLVRGNTRLYRPDTDDILEMTADAGSEDVWIAISLHRYAKATIQIAERVGQKGAFVIGLTDSPVAPLSDVSDVTLTIDSSPTSTIDAAPMLFSLMNALVSGVVIRDRERFERRRAAYDSTQMEDLFVQEEF</sequence>
<evidence type="ECO:0000256" key="1">
    <source>
        <dbReference type="ARBA" id="ARBA00023015"/>
    </source>
</evidence>
<dbReference type="OrthoDB" id="2930at2"/>
<dbReference type="Gene3D" id="3.40.50.10490">
    <property type="entry name" value="Glucose-6-phosphate isomerase like protein, domain 1"/>
    <property type="match status" value="1"/>
</dbReference>
<dbReference type="GO" id="GO:0003677">
    <property type="term" value="F:DNA binding"/>
    <property type="evidence" value="ECO:0007669"/>
    <property type="project" value="UniProtKB-KW"/>
</dbReference>
<dbReference type="RefSeq" id="WP_106344503.1">
    <property type="nucleotide sequence ID" value="NZ_PVNE01000006.1"/>
</dbReference>
<name>A0A2T0LGK9_9BACL</name>
<keyword evidence="1" id="KW-0805">Transcription regulation</keyword>